<evidence type="ECO:0000256" key="8">
    <source>
        <dbReference type="HAMAP-Rule" id="MF_00182"/>
    </source>
</evidence>
<dbReference type="AlphaFoldDB" id="A0A4R5NT27"/>
<dbReference type="EMBL" id="PUFO01000010">
    <property type="protein sequence ID" value="TDG80403.1"/>
    <property type="molecule type" value="Genomic_DNA"/>
</dbReference>
<dbReference type="Gene3D" id="3.40.50.170">
    <property type="entry name" value="Formyl transferase, N-terminal domain"/>
    <property type="match status" value="1"/>
</dbReference>
<evidence type="ECO:0000259" key="11">
    <source>
        <dbReference type="Pfam" id="PF02911"/>
    </source>
</evidence>
<dbReference type="CDD" id="cd08704">
    <property type="entry name" value="Met_tRNA_FMT_C"/>
    <property type="match status" value="1"/>
</dbReference>
<dbReference type="EC" id="2.1.2.9" evidence="3 8"/>
<dbReference type="GO" id="GO:0004479">
    <property type="term" value="F:methionyl-tRNA formyltransferase activity"/>
    <property type="evidence" value="ECO:0007669"/>
    <property type="project" value="UniProtKB-UniRule"/>
</dbReference>
<dbReference type="PANTHER" id="PTHR11138:SF5">
    <property type="entry name" value="METHIONYL-TRNA FORMYLTRANSFERASE, MITOCHONDRIAL"/>
    <property type="match status" value="1"/>
</dbReference>
<dbReference type="FunFam" id="3.40.50.170:FF:000004">
    <property type="entry name" value="Methionyl-tRNA formyltransferase"/>
    <property type="match status" value="1"/>
</dbReference>
<keyword evidence="5 8" id="KW-0808">Transferase</keyword>
<evidence type="ECO:0000313" key="12">
    <source>
        <dbReference type="EMBL" id="TDG80403.1"/>
    </source>
</evidence>
<dbReference type="CDD" id="cd08646">
    <property type="entry name" value="FMT_core_Met-tRNA-FMT_N"/>
    <property type="match status" value="1"/>
</dbReference>
<dbReference type="NCBIfam" id="TIGR00460">
    <property type="entry name" value="fmt"/>
    <property type="match status" value="1"/>
</dbReference>
<dbReference type="InterPro" id="IPR005793">
    <property type="entry name" value="Formyl_trans_C"/>
</dbReference>
<protein>
    <recommendedName>
        <fullName evidence="4 8">Methionyl-tRNA formyltransferase</fullName>
        <ecNumber evidence="3 8">2.1.2.9</ecNumber>
    </recommendedName>
</protein>
<reference evidence="12 13" key="1">
    <citation type="journal article" date="2019" name="Appl. Microbiol. Biotechnol.">
        <title>Uncovering carbohydrate metabolism through a genotype-phenotype association study of 56 lactic acid bacteria genomes.</title>
        <authorList>
            <person name="Buron-Moles G."/>
            <person name="Chailyan A."/>
            <person name="Dolejs I."/>
            <person name="Forster J."/>
            <person name="Miks M.H."/>
        </authorList>
    </citation>
    <scope>NUCLEOTIDE SEQUENCE [LARGE SCALE GENOMIC DNA]</scope>
    <source>
        <strain evidence="12 13">ATCC 49373</strain>
    </source>
</reference>
<dbReference type="InterPro" id="IPR041711">
    <property type="entry name" value="Met-tRNA-FMT_N"/>
</dbReference>
<dbReference type="Pfam" id="PF02911">
    <property type="entry name" value="Formyl_trans_C"/>
    <property type="match status" value="1"/>
</dbReference>
<evidence type="ECO:0000256" key="7">
    <source>
        <dbReference type="ARBA" id="ARBA00048558"/>
    </source>
</evidence>
<dbReference type="InterPro" id="IPR002376">
    <property type="entry name" value="Formyl_transf_N"/>
</dbReference>
<dbReference type="RefSeq" id="WP_010619894.1">
    <property type="nucleotide sequence ID" value="NZ_CP042371.1"/>
</dbReference>
<comment type="similarity">
    <text evidence="2 8">Belongs to the Fmt family.</text>
</comment>
<accession>A0A4R5NT27</accession>
<evidence type="ECO:0000256" key="6">
    <source>
        <dbReference type="ARBA" id="ARBA00022917"/>
    </source>
</evidence>
<dbReference type="InterPro" id="IPR037022">
    <property type="entry name" value="Formyl_trans_C_sf"/>
</dbReference>
<dbReference type="STRING" id="1122149.FD44_GL001266"/>
<feature type="region of interest" description="Disordered" evidence="9">
    <location>
        <begin position="292"/>
        <end position="315"/>
    </location>
</feature>
<dbReference type="InterPro" id="IPR036477">
    <property type="entry name" value="Formyl_transf_N_sf"/>
</dbReference>
<evidence type="ECO:0000256" key="9">
    <source>
        <dbReference type="SAM" id="MobiDB-lite"/>
    </source>
</evidence>
<keyword evidence="13" id="KW-1185">Reference proteome</keyword>
<organism evidence="12 13">
    <name type="scientific">Secundilactobacillus malefermentans</name>
    <dbReference type="NCBI Taxonomy" id="176292"/>
    <lineage>
        <taxon>Bacteria</taxon>
        <taxon>Bacillati</taxon>
        <taxon>Bacillota</taxon>
        <taxon>Bacilli</taxon>
        <taxon>Lactobacillales</taxon>
        <taxon>Lactobacillaceae</taxon>
        <taxon>Secundilactobacillus</taxon>
    </lineage>
</organism>
<dbReference type="SUPFAM" id="SSF53328">
    <property type="entry name" value="Formyltransferase"/>
    <property type="match status" value="1"/>
</dbReference>
<feature type="domain" description="Formyl transferase C-terminal" evidence="11">
    <location>
        <begin position="206"/>
        <end position="303"/>
    </location>
</feature>
<dbReference type="InterPro" id="IPR001555">
    <property type="entry name" value="GART_AS"/>
</dbReference>
<dbReference type="PANTHER" id="PTHR11138">
    <property type="entry name" value="METHIONYL-TRNA FORMYLTRANSFERASE"/>
    <property type="match status" value="1"/>
</dbReference>
<dbReference type="Proteomes" id="UP000294854">
    <property type="component" value="Unassembled WGS sequence"/>
</dbReference>
<dbReference type="SUPFAM" id="SSF50486">
    <property type="entry name" value="FMT C-terminal domain-like"/>
    <property type="match status" value="1"/>
</dbReference>
<comment type="caution">
    <text evidence="12">The sequence shown here is derived from an EMBL/GenBank/DDBJ whole genome shotgun (WGS) entry which is preliminary data.</text>
</comment>
<dbReference type="InterPro" id="IPR005794">
    <property type="entry name" value="Fmt"/>
</dbReference>
<evidence type="ECO:0000256" key="3">
    <source>
        <dbReference type="ARBA" id="ARBA00012261"/>
    </source>
</evidence>
<evidence type="ECO:0000256" key="1">
    <source>
        <dbReference type="ARBA" id="ARBA00002606"/>
    </source>
</evidence>
<keyword evidence="6 8" id="KW-0648">Protein biosynthesis</keyword>
<evidence type="ECO:0000256" key="4">
    <source>
        <dbReference type="ARBA" id="ARBA00016014"/>
    </source>
</evidence>
<dbReference type="InterPro" id="IPR011034">
    <property type="entry name" value="Formyl_transferase-like_C_sf"/>
</dbReference>
<feature type="compositionally biased region" description="Basic and acidic residues" evidence="9">
    <location>
        <begin position="303"/>
        <end position="315"/>
    </location>
</feature>
<name>A0A4R5NT27_9LACO</name>
<comment type="function">
    <text evidence="1 8">Attaches a formyl group to the free amino group of methionyl-tRNA(fMet). The formyl group appears to play a dual role in the initiator identity of N-formylmethionyl-tRNA by promoting its recognition by IF2 and preventing the misappropriation of this tRNA by the elongation apparatus.</text>
</comment>
<dbReference type="Gene3D" id="3.10.25.10">
    <property type="entry name" value="Formyl transferase, C-terminal domain"/>
    <property type="match status" value="1"/>
</dbReference>
<feature type="domain" description="Formyl transferase N-terminal" evidence="10">
    <location>
        <begin position="1"/>
        <end position="180"/>
    </location>
</feature>
<dbReference type="OrthoDB" id="9802815at2"/>
<dbReference type="GO" id="GO:0005829">
    <property type="term" value="C:cytosol"/>
    <property type="evidence" value="ECO:0007669"/>
    <property type="project" value="TreeGrafter"/>
</dbReference>
<sequence length="315" mass="34425">MKSIVFMGTPEFAVPILKSLIANDNYDVIAAVTQPDRKVGRKHILTGSPVKQAAVEAGVKVYQPEKISGSDEMAELMSLNADFIVTAAFGQFLPTKLLKSVKLAAINVHASLLPKYRGGAPVHYAILKGDQETGVSIIYMIKKMDAGDVISQARIPIEKTDDVGSMFDKLSLLGRDLLLQTMPSLIDGTATPQPQDEEKVTFAPTIKPEEEQVDINLPARLVDAKVRGLRPFPVSYVMLDGVRTKLWGVEVLDETTSLDPGHVVRRTKHELVIATGQNGVISLKKLQPAGKPQQSITDFLNGSRDKFNENEKVID</sequence>
<gene>
    <name evidence="8" type="primary">fmt</name>
    <name evidence="12" type="ORF">C5L31_000769</name>
</gene>
<evidence type="ECO:0000256" key="2">
    <source>
        <dbReference type="ARBA" id="ARBA00010699"/>
    </source>
</evidence>
<dbReference type="PROSITE" id="PS00373">
    <property type="entry name" value="GART"/>
    <property type="match status" value="1"/>
</dbReference>
<evidence type="ECO:0000259" key="10">
    <source>
        <dbReference type="Pfam" id="PF00551"/>
    </source>
</evidence>
<evidence type="ECO:0000256" key="5">
    <source>
        <dbReference type="ARBA" id="ARBA00022679"/>
    </source>
</evidence>
<dbReference type="Pfam" id="PF00551">
    <property type="entry name" value="Formyl_trans_N"/>
    <property type="match status" value="1"/>
</dbReference>
<comment type="catalytic activity">
    <reaction evidence="7 8">
        <text>L-methionyl-tRNA(fMet) + (6R)-10-formyltetrahydrofolate = N-formyl-L-methionyl-tRNA(fMet) + (6S)-5,6,7,8-tetrahydrofolate + H(+)</text>
        <dbReference type="Rhea" id="RHEA:24380"/>
        <dbReference type="Rhea" id="RHEA-COMP:9952"/>
        <dbReference type="Rhea" id="RHEA-COMP:9953"/>
        <dbReference type="ChEBI" id="CHEBI:15378"/>
        <dbReference type="ChEBI" id="CHEBI:57453"/>
        <dbReference type="ChEBI" id="CHEBI:78530"/>
        <dbReference type="ChEBI" id="CHEBI:78844"/>
        <dbReference type="ChEBI" id="CHEBI:195366"/>
        <dbReference type="EC" id="2.1.2.9"/>
    </reaction>
</comment>
<dbReference type="InterPro" id="IPR044135">
    <property type="entry name" value="Met-tRNA-FMT_C"/>
</dbReference>
<evidence type="ECO:0000313" key="13">
    <source>
        <dbReference type="Proteomes" id="UP000294854"/>
    </source>
</evidence>
<feature type="binding site" evidence="8">
    <location>
        <begin position="111"/>
        <end position="114"/>
    </location>
    <ligand>
        <name>(6S)-5,6,7,8-tetrahydrofolate</name>
        <dbReference type="ChEBI" id="CHEBI:57453"/>
    </ligand>
</feature>
<dbReference type="HAMAP" id="MF_00182">
    <property type="entry name" value="Formyl_trans"/>
    <property type="match status" value="1"/>
</dbReference>
<proteinExistence type="inferred from homology"/>